<reference evidence="2" key="1">
    <citation type="submission" date="2014-09" db="EMBL/GenBank/DDBJ databases">
        <authorList>
            <person name="Hjerde E."/>
        </authorList>
    </citation>
    <scope>NUCLEOTIDE SEQUENCE [LARGE SCALE GENOMIC DNA]</scope>
    <source>
        <strain evidence="2">06/09/139</strain>
    </source>
</reference>
<dbReference type="STRING" id="80852.AWOD_I_0585"/>
<name>A0A090KGD0_9GAMM</name>
<protein>
    <submittedName>
        <fullName evidence="1">Membrane protein</fullName>
    </submittedName>
</protein>
<evidence type="ECO:0000313" key="1">
    <source>
        <dbReference type="EMBL" id="CED70679.1"/>
    </source>
</evidence>
<dbReference type="AlphaFoldDB" id="A0A090KGD0"/>
<dbReference type="PATRIC" id="fig|80852.17.peg.593"/>
<accession>A0A090KGD0</accession>
<dbReference type="HOGENOM" id="CLU_136199_1_0_6"/>
<organism evidence="1 2">
    <name type="scientific">Aliivibrio wodanis</name>
    <dbReference type="NCBI Taxonomy" id="80852"/>
    <lineage>
        <taxon>Bacteria</taxon>
        <taxon>Pseudomonadati</taxon>
        <taxon>Pseudomonadota</taxon>
        <taxon>Gammaproteobacteria</taxon>
        <taxon>Vibrionales</taxon>
        <taxon>Vibrionaceae</taxon>
        <taxon>Aliivibrio</taxon>
    </lineage>
</organism>
<dbReference type="Pfam" id="PF11743">
    <property type="entry name" value="DUF3301"/>
    <property type="match status" value="1"/>
</dbReference>
<gene>
    <name evidence="1" type="ORF">AWOD_I_0585</name>
</gene>
<dbReference type="InterPro" id="IPR021732">
    <property type="entry name" value="DUF3301"/>
</dbReference>
<proteinExistence type="predicted"/>
<sequence>MDNLFAILGLTFFCFLFWQQRRQSEYAHQAILQYCKKMELQLLSVARGSYGFRLPSGKKRLYTTYEFEFSSVGDDHYTGKLIMVGFKAAKFNLPPYRMAEEY</sequence>
<keyword evidence="2" id="KW-1185">Reference proteome</keyword>
<dbReference type="EMBL" id="LN554846">
    <property type="protein sequence ID" value="CED70679.1"/>
    <property type="molecule type" value="Genomic_DNA"/>
</dbReference>
<dbReference type="GeneID" id="28540146"/>
<dbReference type="OrthoDB" id="5959530at2"/>
<evidence type="ECO:0000313" key="2">
    <source>
        <dbReference type="Proteomes" id="UP000032427"/>
    </source>
</evidence>
<dbReference type="KEGG" id="awd:AWOD_I_0585"/>
<dbReference type="Proteomes" id="UP000032427">
    <property type="component" value="Chromosome 1"/>
</dbReference>